<dbReference type="Pfam" id="PF00857">
    <property type="entry name" value="Isochorismatase"/>
    <property type="match status" value="1"/>
</dbReference>
<evidence type="ECO:0000313" key="8">
    <source>
        <dbReference type="Proteomes" id="UP001273935"/>
    </source>
</evidence>
<organism evidence="3 7">
    <name type="scientific">Metapseudomonas otitidis</name>
    <dbReference type="NCBI Taxonomy" id="319939"/>
    <lineage>
        <taxon>Bacteria</taxon>
        <taxon>Pseudomonadati</taxon>
        <taxon>Pseudomonadota</taxon>
        <taxon>Gammaproteobacteria</taxon>
        <taxon>Pseudomonadales</taxon>
        <taxon>Pseudomonadaceae</taxon>
        <taxon>Metapseudomonas</taxon>
    </lineage>
</organism>
<name>A0A679GPH3_9GAMM</name>
<proteinExistence type="predicted"/>
<evidence type="ECO:0000313" key="3">
    <source>
        <dbReference type="EMBL" id="BCA30228.1"/>
    </source>
</evidence>
<evidence type="ECO:0000313" key="7">
    <source>
        <dbReference type="Proteomes" id="UP000501237"/>
    </source>
</evidence>
<evidence type="ECO:0000256" key="1">
    <source>
        <dbReference type="ARBA" id="ARBA00022801"/>
    </source>
</evidence>
<dbReference type="EMBL" id="AP022642">
    <property type="protein sequence ID" value="BCA30228.1"/>
    <property type="molecule type" value="Genomic_DNA"/>
</dbReference>
<dbReference type="GeneID" id="57399422"/>
<dbReference type="CDD" id="cd01014">
    <property type="entry name" value="nicotinamidase_related"/>
    <property type="match status" value="1"/>
</dbReference>
<dbReference type="GO" id="GO:0016787">
    <property type="term" value="F:hydrolase activity"/>
    <property type="evidence" value="ECO:0007669"/>
    <property type="project" value="UniProtKB-KW"/>
</dbReference>
<dbReference type="SUPFAM" id="SSF52499">
    <property type="entry name" value="Isochorismatase-like hydrolases"/>
    <property type="match status" value="1"/>
</dbReference>
<dbReference type="InterPro" id="IPR000868">
    <property type="entry name" value="Isochorismatase-like_dom"/>
</dbReference>
<dbReference type="KEGG" id="poj:PtoMrB4_42050"/>
<dbReference type="InterPro" id="IPR036380">
    <property type="entry name" value="Isochorismatase-like_sf"/>
</dbReference>
<dbReference type="Proteomes" id="UP000501237">
    <property type="component" value="Chromosome"/>
</dbReference>
<evidence type="ECO:0000313" key="4">
    <source>
        <dbReference type="EMBL" id="MDV3442665.1"/>
    </source>
</evidence>
<keyword evidence="8" id="KW-1185">Reference proteome</keyword>
<dbReference type="EMBL" id="JAWJUL010000130">
    <property type="protein sequence ID" value="MDV3442665.1"/>
    <property type="molecule type" value="Genomic_DNA"/>
</dbReference>
<dbReference type="Proteomes" id="UP001273935">
    <property type="component" value="Unassembled WGS sequence"/>
</dbReference>
<dbReference type="Proteomes" id="UP000461288">
    <property type="component" value="Unassembled WGS sequence"/>
</dbReference>
<evidence type="ECO:0000259" key="2">
    <source>
        <dbReference type="Pfam" id="PF00857"/>
    </source>
</evidence>
<dbReference type="InterPro" id="IPR050272">
    <property type="entry name" value="Isochorismatase-like_hydrls"/>
</dbReference>
<protein>
    <submittedName>
        <fullName evidence="4">Cysteine hydrolase family protein</fullName>
        <ecNumber evidence="4">3.-.-.-</ecNumber>
    </submittedName>
    <submittedName>
        <fullName evidence="3 5">Isochorismatase</fullName>
    </submittedName>
</protein>
<dbReference type="EMBL" id="WTFN01000101">
    <property type="protein sequence ID" value="MWK59536.1"/>
    <property type="molecule type" value="Genomic_DNA"/>
</dbReference>
<dbReference type="EC" id="3.-.-.-" evidence="4"/>
<dbReference type="Gene3D" id="3.40.50.850">
    <property type="entry name" value="Isochorismatase-like"/>
    <property type="match status" value="1"/>
</dbReference>
<dbReference type="AlphaFoldDB" id="A0A679GPH3"/>
<reference evidence="4 8" key="3">
    <citation type="submission" date="2023-10" db="EMBL/GenBank/DDBJ databases">
        <title>Pseudomonas otitidis isolated from a paediatric patient with cystic fibrosis in Chile.</title>
        <authorList>
            <person name="Amsteins-Romero L."/>
            <person name="Opazo-Capurro A."/>
            <person name="Matus-Kohler M."/>
            <person name="Gonzalez-Rocha G."/>
        </authorList>
    </citation>
    <scope>NUCLEOTIDE SEQUENCE [LARGE SCALE GENOMIC DNA]</scope>
    <source>
        <strain evidence="4 8">P-714</strain>
    </source>
</reference>
<dbReference type="RefSeq" id="WP_142015476.1">
    <property type="nucleotide sequence ID" value="NZ_AP022642.1"/>
</dbReference>
<accession>A0A679GPH3</accession>
<dbReference type="PANTHER" id="PTHR43540:SF14">
    <property type="entry name" value="ISOCHORISMATASE"/>
    <property type="match status" value="1"/>
</dbReference>
<sequence length="186" mass="20449">MSKALLVVDVQAGLFFADPEPWRAAELIATINRLADRARTAGAPVLYVQHDGEAGSELEPGCIGWQLHPGLERAPLDPVVRKTACDAFFETPLKATLQALGVTELVVVGYATEFCVDTSIRRATSEGFSVTLVSDGHTTKDRPHQRAEAIVEHHNWVWAQFIQPRHPLRLAPADSIRFEPEEAPHA</sequence>
<gene>
    <name evidence="5" type="ORF">GO594_26415</name>
    <name evidence="3" type="ORF">PtoMrB4_42050</name>
    <name evidence="4" type="ORF">R0G64_24965</name>
</gene>
<feature type="domain" description="Isochorismatase-like" evidence="2">
    <location>
        <begin position="4"/>
        <end position="147"/>
    </location>
</feature>
<evidence type="ECO:0000313" key="5">
    <source>
        <dbReference type="EMBL" id="MWK59536.1"/>
    </source>
</evidence>
<keyword evidence="1 4" id="KW-0378">Hydrolase</keyword>
<reference evidence="5 6" key="1">
    <citation type="submission" date="2019-12" db="EMBL/GenBank/DDBJ databases">
        <title>Draft genome sequence of Pseudomonas otitidis recovered from a chicken carcass.</title>
        <authorList>
            <person name="Vieira T.R."/>
            <person name="Oliviera E.F.C."/>
            <person name="Silva N.M.V."/>
            <person name="Sambrano G.E."/>
            <person name="Cibulski S.P."/>
            <person name="Cardoso M.R.I."/>
        </authorList>
    </citation>
    <scope>NUCLEOTIDE SEQUENCE [LARGE SCALE GENOMIC DNA]</scope>
    <source>
        <strain evidence="5 6">25_K</strain>
    </source>
</reference>
<dbReference type="PANTHER" id="PTHR43540">
    <property type="entry name" value="PEROXYUREIDOACRYLATE/UREIDOACRYLATE AMIDOHYDROLASE-RELATED"/>
    <property type="match status" value="1"/>
</dbReference>
<evidence type="ECO:0000313" key="6">
    <source>
        <dbReference type="Proteomes" id="UP000461288"/>
    </source>
</evidence>
<reference evidence="3 7" key="2">
    <citation type="journal article" date="2020" name="Microbiol. Resour. Announc.">
        <title>Complete genome sequence of Pseudomonas otitidis strain MrB4, isolated from Lake Biwa in Japan.</title>
        <authorList>
            <person name="Miyazaki K."/>
            <person name="Hase E."/>
            <person name="Maruya T."/>
        </authorList>
    </citation>
    <scope>NUCLEOTIDE SEQUENCE [LARGE SCALE GENOMIC DNA]</scope>
    <source>
        <strain evidence="3 7">MrB4</strain>
    </source>
</reference>